<evidence type="ECO:0000313" key="1">
    <source>
        <dbReference type="EMBL" id="MCJ0741844.1"/>
    </source>
</evidence>
<evidence type="ECO:0000313" key="2">
    <source>
        <dbReference type="Proteomes" id="UP001165460"/>
    </source>
</evidence>
<name>A0ABS9ZTB9_9SPHI</name>
<dbReference type="Gene3D" id="3.40.50.2300">
    <property type="match status" value="1"/>
</dbReference>
<gene>
    <name evidence="1" type="ORF">MMF97_03900</name>
</gene>
<sequence length="306" mass="35813">MKLKYNILWIENEHEWLDPALEFVSDLIEEHGFEPVPTVRSKEEEVLGLLAEEKPFKDFDLILVDLQLDKGDRGSNIIKNIRDHKIFTDVIFYSQDTEGIRQIVKDQWLDGVYCSSRNRADFEDKFERVFLTTIKKIQHISSMRGLVLSETSQLDVLLVDIIGLFFKNRETEEITSLKKYIVKDLILSSAKDNLKRAENITNNIASEDLLNHKLFDSYKKMRAVGKIIEKLKNENLVSKDLFLREYTEEVIEMRNDLAHVKEENEGGRSILKCIKGTREFNDEECVIMRKNLKKHYQQLNSILSTL</sequence>
<keyword evidence="2" id="KW-1185">Reference proteome</keyword>
<dbReference type="CDD" id="cd00156">
    <property type="entry name" value="REC"/>
    <property type="match status" value="1"/>
</dbReference>
<accession>A0ABS9ZTB9</accession>
<proteinExistence type="predicted"/>
<comment type="caution">
    <text evidence="1">The sequence shown here is derived from an EMBL/GenBank/DDBJ whole genome shotgun (WGS) entry which is preliminary data.</text>
</comment>
<reference evidence="1" key="1">
    <citation type="submission" date="2022-03" db="EMBL/GenBank/DDBJ databases">
        <authorList>
            <person name="Woo C.Y."/>
        </authorList>
    </citation>
    <scope>NUCLEOTIDE SEQUENCE</scope>
    <source>
        <strain evidence="1">CYS-01</strain>
    </source>
</reference>
<protein>
    <submittedName>
        <fullName evidence="1">Response regulator</fullName>
    </submittedName>
</protein>
<organism evidence="1 2">
    <name type="scientific">Pedobacter montanisoli</name>
    <dbReference type="NCBI Taxonomy" id="2923277"/>
    <lineage>
        <taxon>Bacteria</taxon>
        <taxon>Pseudomonadati</taxon>
        <taxon>Bacteroidota</taxon>
        <taxon>Sphingobacteriia</taxon>
        <taxon>Sphingobacteriales</taxon>
        <taxon>Sphingobacteriaceae</taxon>
        <taxon>Pedobacter</taxon>
    </lineage>
</organism>
<dbReference type="RefSeq" id="WP_243359368.1">
    <property type="nucleotide sequence ID" value="NZ_JALGBH010000001.1"/>
</dbReference>
<dbReference type="Proteomes" id="UP001165460">
    <property type="component" value="Unassembled WGS sequence"/>
</dbReference>
<dbReference type="EMBL" id="JALGBH010000001">
    <property type="protein sequence ID" value="MCJ0741844.1"/>
    <property type="molecule type" value="Genomic_DNA"/>
</dbReference>